<evidence type="ECO:0000313" key="4">
    <source>
        <dbReference type="Proteomes" id="UP000011761"/>
    </source>
</evidence>
<dbReference type="STRING" id="717646.M2NN39"/>
<protein>
    <recommendedName>
        <fullName evidence="2">Alpha/beta hydrolase fold-3 domain-containing protein</fullName>
    </recommendedName>
</protein>
<dbReference type="RefSeq" id="XP_007671820.1">
    <property type="nucleotide sequence ID" value="XM_007673630.1"/>
</dbReference>
<sequence length="298" mass="32101">PQIGDIAARRSGADVFFALLNTLTPAIHDVETRDFHTPASDGHSLLCRWFTKKTDAPLRNSPAICYVHGGGMISASIHHFDQIIKNYVTRTGVPFLAVEYRLAPEVRAPVPVTDVYAGLTYLHSHAAELGVDAARIAIMGDSAGGGIAASLAHYVKLKGGPSVCKQILMYPMLDDRTTKEDNTNVASFASWTAEDNITGWTALLGPERIGTDAVTPVEAAGRMSVEDAKGLPPTYMDIGELDLFRDECLEYVRKLGKAGTSCEFHLLPGLPHGAEGLVPDSEVAGEIMGWRMRAIKSV</sequence>
<dbReference type="OrthoDB" id="433474at2759"/>
<evidence type="ECO:0000256" key="1">
    <source>
        <dbReference type="ARBA" id="ARBA00022801"/>
    </source>
</evidence>
<dbReference type="HOGENOM" id="CLU_012494_6_1_1"/>
<dbReference type="Gene3D" id="3.40.50.1820">
    <property type="entry name" value="alpha/beta hydrolase"/>
    <property type="match status" value="1"/>
</dbReference>
<dbReference type="InterPro" id="IPR050300">
    <property type="entry name" value="GDXG_lipolytic_enzyme"/>
</dbReference>
<gene>
    <name evidence="3" type="ORF">BAUCODRAFT_60977</name>
</gene>
<dbReference type="GO" id="GO:0016787">
    <property type="term" value="F:hydrolase activity"/>
    <property type="evidence" value="ECO:0007669"/>
    <property type="project" value="UniProtKB-KW"/>
</dbReference>
<dbReference type="InterPro" id="IPR013094">
    <property type="entry name" value="AB_hydrolase_3"/>
</dbReference>
<dbReference type="eggNOG" id="KOG1515">
    <property type="taxonomic scope" value="Eukaryota"/>
</dbReference>
<dbReference type="KEGG" id="bcom:BAUCODRAFT_60977"/>
<name>M2NN39_BAUPA</name>
<dbReference type="AlphaFoldDB" id="M2NN39"/>
<feature type="domain" description="Alpha/beta hydrolase fold-3" evidence="2">
    <location>
        <begin position="65"/>
        <end position="273"/>
    </location>
</feature>
<dbReference type="EMBL" id="KB445550">
    <property type="protein sequence ID" value="EMD00636.1"/>
    <property type="molecule type" value="Genomic_DNA"/>
</dbReference>
<reference evidence="3 4" key="1">
    <citation type="journal article" date="2012" name="PLoS Pathog.">
        <title>Diverse lifestyles and strategies of plant pathogenesis encoded in the genomes of eighteen Dothideomycetes fungi.</title>
        <authorList>
            <person name="Ohm R.A."/>
            <person name="Feau N."/>
            <person name="Henrissat B."/>
            <person name="Schoch C.L."/>
            <person name="Horwitz B.A."/>
            <person name="Barry K.W."/>
            <person name="Condon B.J."/>
            <person name="Copeland A.C."/>
            <person name="Dhillon B."/>
            <person name="Glaser F."/>
            <person name="Hesse C.N."/>
            <person name="Kosti I."/>
            <person name="LaButti K."/>
            <person name="Lindquist E.A."/>
            <person name="Lucas S."/>
            <person name="Salamov A.A."/>
            <person name="Bradshaw R.E."/>
            <person name="Ciuffetti L."/>
            <person name="Hamelin R.C."/>
            <person name="Kema G.H.J."/>
            <person name="Lawrence C."/>
            <person name="Scott J.A."/>
            <person name="Spatafora J.W."/>
            <person name="Turgeon B.G."/>
            <person name="de Wit P.J.G.M."/>
            <person name="Zhong S."/>
            <person name="Goodwin S.B."/>
            <person name="Grigoriev I.V."/>
        </authorList>
    </citation>
    <scope>NUCLEOTIDE SEQUENCE [LARGE SCALE GENOMIC DNA]</scope>
    <source>
        <strain evidence="3 4">UAMH 10762</strain>
    </source>
</reference>
<evidence type="ECO:0000259" key="2">
    <source>
        <dbReference type="Pfam" id="PF07859"/>
    </source>
</evidence>
<keyword evidence="1" id="KW-0378">Hydrolase</keyword>
<dbReference type="OMA" id="YPECLEY"/>
<dbReference type="Proteomes" id="UP000011761">
    <property type="component" value="Unassembled WGS sequence"/>
</dbReference>
<accession>M2NN39</accession>
<dbReference type="GeneID" id="19115877"/>
<organism evidence="3 4">
    <name type="scientific">Baudoinia panamericana (strain UAMH 10762)</name>
    <name type="common">Angels' share fungus</name>
    <name type="synonym">Baudoinia compniacensis (strain UAMH 10762)</name>
    <dbReference type="NCBI Taxonomy" id="717646"/>
    <lineage>
        <taxon>Eukaryota</taxon>
        <taxon>Fungi</taxon>
        <taxon>Dikarya</taxon>
        <taxon>Ascomycota</taxon>
        <taxon>Pezizomycotina</taxon>
        <taxon>Dothideomycetes</taxon>
        <taxon>Dothideomycetidae</taxon>
        <taxon>Mycosphaerellales</taxon>
        <taxon>Teratosphaeriaceae</taxon>
        <taxon>Baudoinia</taxon>
    </lineage>
</organism>
<proteinExistence type="predicted"/>
<dbReference type="PANTHER" id="PTHR48081:SF8">
    <property type="entry name" value="ALPHA_BETA HYDROLASE FOLD-3 DOMAIN-CONTAINING PROTEIN-RELATED"/>
    <property type="match status" value="1"/>
</dbReference>
<dbReference type="InterPro" id="IPR029058">
    <property type="entry name" value="AB_hydrolase_fold"/>
</dbReference>
<dbReference type="SUPFAM" id="SSF53474">
    <property type="entry name" value="alpha/beta-Hydrolases"/>
    <property type="match status" value="1"/>
</dbReference>
<dbReference type="Pfam" id="PF07859">
    <property type="entry name" value="Abhydrolase_3"/>
    <property type="match status" value="1"/>
</dbReference>
<evidence type="ECO:0000313" key="3">
    <source>
        <dbReference type="EMBL" id="EMD00636.1"/>
    </source>
</evidence>
<keyword evidence="4" id="KW-1185">Reference proteome</keyword>
<dbReference type="PANTHER" id="PTHR48081">
    <property type="entry name" value="AB HYDROLASE SUPERFAMILY PROTEIN C4A8.06C"/>
    <property type="match status" value="1"/>
</dbReference>
<feature type="non-terminal residue" evidence="3">
    <location>
        <position position="1"/>
    </location>
</feature>